<comment type="caution">
    <text evidence="7">The sequence shown here is derived from an EMBL/GenBank/DDBJ whole genome shotgun (WGS) entry which is preliminary data.</text>
</comment>
<dbReference type="GO" id="GO:0016874">
    <property type="term" value="F:ligase activity"/>
    <property type="evidence" value="ECO:0007669"/>
    <property type="project" value="UniProtKB-KW"/>
</dbReference>
<dbReference type="InterPro" id="IPR000873">
    <property type="entry name" value="AMP-dep_synth/lig_dom"/>
</dbReference>
<evidence type="ECO:0000259" key="6">
    <source>
        <dbReference type="PROSITE" id="PS50850"/>
    </source>
</evidence>
<feature type="transmembrane region" description="Helical" evidence="5">
    <location>
        <begin position="562"/>
        <end position="582"/>
    </location>
</feature>
<dbReference type="Pfam" id="PF13193">
    <property type="entry name" value="AMP-binding_C"/>
    <property type="match status" value="1"/>
</dbReference>
<feature type="transmembrane region" description="Helical" evidence="5">
    <location>
        <begin position="658"/>
        <end position="678"/>
    </location>
</feature>
<dbReference type="Pfam" id="PF07690">
    <property type="entry name" value="MFS_1"/>
    <property type="match status" value="1"/>
</dbReference>
<keyword evidence="7" id="KW-0436">Ligase</keyword>
<dbReference type="Pfam" id="PF00501">
    <property type="entry name" value="AMP-binding"/>
    <property type="match status" value="1"/>
</dbReference>
<dbReference type="InterPro" id="IPR050237">
    <property type="entry name" value="ATP-dep_AMP-bd_enzyme"/>
</dbReference>
<dbReference type="SUPFAM" id="SSF56801">
    <property type="entry name" value="Acetyl-CoA synthetase-like"/>
    <property type="match status" value="1"/>
</dbReference>
<organism evidence="7 8">
    <name type="scientific">Kribbella orskensis</name>
    <dbReference type="NCBI Taxonomy" id="2512216"/>
    <lineage>
        <taxon>Bacteria</taxon>
        <taxon>Bacillati</taxon>
        <taxon>Actinomycetota</taxon>
        <taxon>Actinomycetes</taxon>
        <taxon>Propionibacteriales</taxon>
        <taxon>Kribbellaceae</taxon>
        <taxon>Kribbella</taxon>
    </lineage>
</organism>
<evidence type="ECO:0000256" key="4">
    <source>
        <dbReference type="ARBA" id="ARBA00023136"/>
    </source>
</evidence>
<sequence>MSVDVVLEENLEQSGSYVVAALRLFERYGDAEAIVAGERRISFAGLRAQVLDLAATLQNRGIGAGTGVLVLAGNTPELPALQLALHLVGARTMWIAPIAGRREIEAFAQLSDADVFVYDATTKGVLGERLAVSLGVPVHCLGEGGLGRNLLVPAAAEFEPEPHDVEPATCLQTSGTTGEPKLVHHRQAFYEQILTLAADYLAAGLPVLRHLSHSPMAFASGQMTSFFNLFMGGVLFLEDEWDAGRALATIERERINSTYVSPPLLYQLLDHPDLPATDVSSLFMLNVGAGPAAPSRLRQAIERFGPVLRIVYGLSEVIVVTAQPGLTHDPDHPERLRSSGTPYGDVRVAIRDGEGNPLPPGETGEIYTTSKLRFAGYWGRPDLTERAIVDGWVRTGDLGYLDTDGYLYVVDRVQDTIVTGSSNWNIYCRPIEDLLQAHPGVRAAAVIGVPDEAYGEVPHAYVVRYEDAEVTAAELQDLVRDEFNQMWMPRGIEFLAELPLTSAHKVDKVALRSGLRVAMSRRSGLIALFTADVVSVLGNRVSMVAIPWLVLTTTGSPAKMGLIAGAEMLPYVVSGVLAAPLADRFGLRRTSIVTDLGSAVAMAAIVMTPGSSFAWLCLLVAIAGTLRGLGDRVKHVMLKPMADAGGVQMIRVTSSYEGFTRTATLVGAPLGGLLISWIGPNKAIWVDAISFLVCAALVAALVRLPPAAEDAPAPPKEPYFQALRGGFSYLRRDQLLLGMIVMVFFLNVFNQAGTAVFVPLWVEEVLKSPAALGLLFGGFAAGALLGNVIFIVLGPRLPQYASFVIGAAIGGAPRLFALGLSHQLWVVVTVSFGCGIANAAVNPVMGVTLYERVPAALQTRVFGVTGAIAFIGIPIGGVLAGWSAATFGLRPALIASGVILLVVSLVPVYRWWRHPVELARYGSPASEEAA</sequence>
<evidence type="ECO:0000313" key="8">
    <source>
        <dbReference type="Proteomes" id="UP000295818"/>
    </source>
</evidence>
<dbReference type="InterPro" id="IPR042099">
    <property type="entry name" value="ANL_N_sf"/>
</dbReference>
<dbReference type="Gene3D" id="1.20.1250.20">
    <property type="entry name" value="MFS general substrate transporter like domains"/>
    <property type="match status" value="1"/>
</dbReference>
<dbReference type="CDD" id="cd06173">
    <property type="entry name" value="MFS_MefA_like"/>
    <property type="match status" value="1"/>
</dbReference>
<evidence type="ECO:0000256" key="3">
    <source>
        <dbReference type="ARBA" id="ARBA00022989"/>
    </source>
</evidence>
<feature type="transmembrane region" description="Helical" evidence="5">
    <location>
        <begin position="613"/>
        <end position="630"/>
    </location>
</feature>
<dbReference type="InterPro" id="IPR036259">
    <property type="entry name" value="MFS_trans_sf"/>
</dbReference>
<evidence type="ECO:0000256" key="1">
    <source>
        <dbReference type="ARBA" id="ARBA00004651"/>
    </source>
</evidence>
<evidence type="ECO:0000313" key="7">
    <source>
        <dbReference type="EMBL" id="TCO20916.1"/>
    </source>
</evidence>
<dbReference type="Proteomes" id="UP000295818">
    <property type="component" value="Unassembled WGS sequence"/>
</dbReference>
<keyword evidence="2 5" id="KW-0812">Transmembrane</keyword>
<dbReference type="Gene3D" id="3.40.50.12780">
    <property type="entry name" value="N-terminal domain of ligase-like"/>
    <property type="match status" value="1"/>
</dbReference>
<feature type="transmembrane region" description="Helical" evidence="5">
    <location>
        <begin position="735"/>
        <end position="758"/>
    </location>
</feature>
<dbReference type="SUPFAM" id="SSF103473">
    <property type="entry name" value="MFS general substrate transporter"/>
    <property type="match status" value="1"/>
</dbReference>
<comment type="subcellular location">
    <subcellularLocation>
        <location evidence="1">Cell membrane</location>
        <topology evidence="1">Multi-pass membrane protein</topology>
    </subcellularLocation>
</comment>
<feature type="domain" description="Major facilitator superfamily (MFS) profile" evidence="6">
    <location>
        <begin position="524"/>
        <end position="915"/>
    </location>
</feature>
<gene>
    <name evidence="7" type="ORF">EV644_108130</name>
</gene>
<feature type="transmembrane region" description="Helical" evidence="5">
    <location>
        <begin position="770"/>
        <end position="793"/>
    </location>
</feature>
<dbReference type="RefSeq" id="WP_241998627.1">
    <property type="nucleotide sequence ID" value="NZ_SLWM01000008.1"/>
</dbReference>
<keyword evidence="8" id="KW-1185">Reference proteome</keyword>
<dbReference type="PANTHER" id="PTHR43767">
    <property type="entry name" value="LONG-CHAIN-FATTY-ACID--COA LIGASE"/>
    <property type="match status" value="1"/>
</dbReference>
<feature type="transmembrane region" description="Helical" evidence="5">
    <location>
        <begin position="684"/>
        <end position="702"/>
    </location>
</feature>
<name>A0ABY2BL01_9ACTN</name>
<dbReference type="Gene3D" id="3.30.300.30">
    <property type="match status" value="1"/>
</dbReference>
<proteinExistence type="predicted"/>
<keyword evidence="3 5" id="KW-1133">Transmembrane helix</keyword>
<evidence type="ECO:0000256" key="2">
    <source>
        <dbReference type="ARBA" id="ARBA00022692"/>
    </source>
</evidence>
<protein>
    <submittedName>
        <fullName evidence="7">Acyl-CoA synthetase (AMP-forming)/AMP-acid ligase II</fullName>
    </submittedName>
</protein>
<feature type="transmembrane region" description="Helical" evidence="5">
    <location>
        <begin position="800"/>
        <end position="818"/>
    </location>
</feature>
<feature type="transmembrane region" description="Helical" evidence="5">
    <location>
        <begin position="891"/>
        <end position="912"/>
    </location>
</feature>
<dbReference type="InterPro" id="IPR025110">
    <property type="entry name" value="AMP-bd_C"/>
</dbReference>
<reference evidence="7 8" key="1">
    <citation type="journal article" date="2015" name="Stand. Genomic Sci.">
        <title>Genomic Encyclopedia of Bacterial and Archaeal Type Strains, Phase III: the genomes of soil and plant-associated and newly described type strains.</title>
        <authorList>
            <person name="Whitman W.B."/>
            <person name="Woyke T."/>
            <person name="Klenk H.P."/>
            <person name="Zhou Y."/>
            <person name="Lilburn T.G."/>
            <person name="Beck B.J."/>
            <person name="De Vos P."/>
            <person name="Vandamme P."/>
            <person name="Eisen J.A."/>
            <person name="Garrity G."/>
            <person name="Hugenholtz P."/>
            <person name="Kyrpides N.C."/>
        </authorList>
    </citation>
    <scope>NUCLEOTIDE SEQUENCE [LARGE SCALE GENOMIC DNA]</scope>
    <source>
        <strain evidence="7 8">VKM Ac-2538</strain>
    </source>
</reference>
<dbReference type="PROSITE" id="PS50850">
    <property type="entry name" value="MFS"/>
    <property type="match status" value="1"/>
</dbReference>
<feature type="transmembrane region" description="Helical" evidence="5">
    <location>
        <begin position="861"/>
        <end position="885"/>
    </location>
</feature>
<dbReference type="InterPro" id="IPR045851">
    <property type="entry name" value="AMP-bd_C_sf"/>
</dbReference>
<keyword evidence="4 5" id="KW-0472">Membrane</keyword>
<feature type="transmembrane region" description="Helical" evidence="5">
    <location>
        <begin position="824"/>
        <end position="849"/>
    </location>
</feature>
<feature type="transmembrane region" description="Helical" evidence="5">
    <location>
        <begin position="525"/>
        <end position="550"/>
    </location>
</feature>
<dbReference type="InterPro" id="IPR011701">
    <property type="entry name" value="MFS"/>
</dbReference>
<dbReference type="PANTHER" id="PTHR43767:SF1">
    <property type="entry name" value="NONRIBOSOMAL PEPTIDE SYNTHASE PES1 (EUROFUNG)-RELATED"/>
    <property type="match status" value="1"/>
</dbReference>
<dbReference type="InterPro" id="IPR020846">
    <property type="entry name" value="MFS_dom"/>
</dbReference>
<accession>A0ABY2BL01</accession>
<dbReference type="EMBL" id="SLWM01000008">
    <property type="protein sequence ID" value="TCO20916.1"/>
    <property type="molecule type" value="Genomic_DNA"/>
</dbReference>
<evidence type="ECO:0000256" key="5">
    <source>
        <dbReference type="SAM" id="Phobius"/>
    </source>
</evidence>